<evidence type="ECO:0000313" key="2">
    <source>
        <dbReference type="Proteomes" id="UP001519460"/>
    </source>
</evidence>
<accession>A0ABD0LRL7</accession>
<reference evidence="1 2" key="1">
    <citation type="journal article" date="2023" name="Sci. Data">
        <title>Genome assembly of the Korean intertidal mud-creeper Batillaria attramentaria.</title>
        <authorList>
            <person name="Patra A.K."/>
            <person name="Ho P.T."/>
            <person name="Jun S."/>
            <person name="Lee S.J."/>
            <person name="Kim Y."/>
            <person name="Won Y.J."/>
        </authorList>
    </citation>
    <scope>NUCLEOTIDE SEQUENCE [LARGE SCALE GENOMIC DNA]</scope>
    <source>
        <strain evidence="1">Wonlab-2016</strain>
    </source>
</reference>
<gene>
    <name evidence="1" type="ORF">BaRGS_00007103</name>
</gene>
<organism evidence="1 2">
    <name type="scientific">Batillaria attramentaria</name>
    <dbReference type="NCBI Taxonomy" id="370345"/>
    <lineage>
        <taxon>Eukaryota</taxon>
        <taxon>Metazoa</taxon>
        <taxon>Spiralia</taxon>
        <taxon>Lophotrochozoa</taxon>
        <taxon>Mollusca</taxon>
        <taxon>Gastropoda</taxon>
        <taxon>Caenogastropoda</taxon>
        <taxon>Sorbeoconcha</taxon>
        <taxon>Cerithioidea</taxon>
        <taxon>Batillariidae</taxon>
        <taxon>Batillaria</taxon>
    </lineage>
</organism>
<dbReference type="EMBL" id="JACVVK020000030">
    <property type="protein sequence ID" value="KAK7501672.1"/>
    <property type="molecule type" value="Genomic_DNA"/>
</dbReference>
<proteinExistence type="predicted"/>
<evidence type="ECO:0000313" key="1">
    <source>
        <dbReference type="EMBL" id="KAK7501672.1"/>
    </source>
</evidence>
<sequence length="175" mass="19877">MGASSSKRKQFDLKPLSTPCTVSEEVEDGMRSFHRDCESQKMWNNVKPSLKRLLASDKLPPVYQAVYNDPDNIDDLLTHVHEVERLLFVEVEYVNAYSATWVCYDRALATAEAMWELFRRSHLPGIGKLVSGDALALLHKLYARGNVSSARTQRYEEDNDDDIIVQGLAETDVNE</sequence>
<keyword evidence="2" id="KW-1185">Reference proteome</keyword>
<name>A0ABD0LRL7_9CAEN</name>
<dbReference type="AlphaFoldDB" id="A0ABD0LRL7"/>
<protein>
    <submittedName>
        <fullName evidence="1">Uncharacterized protein</fullName>
    </submittedName>
</protein>
<comment type="caution">
    <text evidence="1">The sequence shown here is derived from an EMBL/GenBank/DDBJ whole genome shotgun (WGS) entry which is preliminary data.</text>
</comment>
<dbReference type="Proteomes" id="UP001519460">
    <property type="component" value="Unassembled WGS sequence"/>
</dbReference>